<dbReference type="RefSeq" id="WP_165012189.1">
    <property type="nucleotide sequence ID" value="NZ_JAALDL010000003.1"/>
</dbReference>
<feature type="domain" description="DNA mimic protein DMP19 C-terminal" evidence="1">
    <location>
        <begin position="9"/>
        <end position="104"/>
    </location>
</feature>
<dbReference type="Proteomes" id="UP000473008">
    <property type="component" value="Unassembled WGS sequence"/>
</dbReference>
<evidence type="ECO:0000313" key="3">
    <source>
        <dbReference type="Proteomes" id="UP000473008"/>
    </source>
</evidence>
<reference evidence="2 3" key="1">
    <citation type="submission" date="2020-02" db="EMBL/GenBank/DDBJ databases">
        <title>The draft genome of Grimontia sedimenta sp. nov., isolated from benthic sediments near coral reefs south of Kuwait.</title>
        <authorList>
            <person name="Mahmoud H.M."/>
            <person name="Jose L."/>
            <person name="Eapen S."/>
        </authorList>
    </citation>
    <scope>NUCLEOTIDE SEQUENCE [LARGE SCALE GENOMIC DNA]</scope>
    <source>
        <strain evidence="2 3">S25</strain>
    </source>
</reference>
<sequence>MKAPSIADLIDELEREVNNGEFDQFFFNSAGDFTQETIAALECINAHHTANLLKQAAMRFPKRMPSRNRFERQEELESISEGFGDLDNTFYEYTDDISGLLKQYQSTDSKT</sequence>
<dbReference type="InterPro" id="IPR025402">
    <property type="entry name" value="DMP19_C"/>
</dbReference>
<evidence type="ECO:0000313" key="2">
    <source>
        <dbReference type="EMBL" id="NGN97170.1"/>
    </source>
</evidence>
<evidence type="ECO:0000259" key="1">
    <source>
        <dbReference type="Pfam" id="PF14300"/>
    </source>
</evidence>
<proteinExistence type="predicted"/>
<gene>
    <name evidence="2" type="ORF">G5S52_05715</name>
</gene>
<organism evidence="2 3">
    <name type="scientific">Grimontia sedimenti</name>
    <dbReference type="NCBI Taxonomy" id="2711294"/>
    <lineage>
        <taxon>Bacteria</taxon>
        <taxon>Pseudomonadati</taxon>
        <taxon>Pseudomonadota</taxon>
        <taxon>Gammaproteobacteria</taxon>
        <taxon>Vibrionales</taxon>
        <taxon>Vibrionaceae</taxon>
        <taxon>Grimontia</taxon>
    </lineage>
</organism>
<dbReference type="EMBL" id="JAALDL010000003">
    <property type="protein sequence ID" value="NGN97170.1"/>
    <property type="molecule type" value="Genomic_DNA"/>
</dbReference>
<protein>
    <submittedName>
        <fullName evidence="2">DMP19 family protein</fullName>
    </submittedName>
</protein>
<comment type="caution">
    <text evidence="2">The sequence shown here is derived from an EMBL/GenBank/DDBJ whole genome shotgun (WGS) entry which is preliminary data.</text>
</comment>
<dbReference type="AlphaFoldDB" id="A0A6M1RAQ0"/>
<keyword evidence="3" id="KW-1185">Reference proteome</keyword>
<name>A0A6M1RAQ0_9GAMM</name>
<dbReference type="Gene3D" id="1.20.1420.60">
    <property type="match status" value="1"/>
</dbReference>
<dbReference type="Pfam" id="PF14300">
    <property type="entry name" value="DMP19"/>
    <property type="match status" value="1"/>
</dbReference>
<accession>A0A6M1RAQ0</accession>